<accession>E2AD67</accession>
<dbReference type="InParanoid" id="E2AD67"/>
<sequence>MAEFSTPTKVKCKTDNSELNTPIKIPASPFLQQIGYGTGVAVYMLERSPKVGLARSPWAVKKWLKGKNNDENNGRLRLEADVLRRLNHPNIVGFRAFTTGVDGKVCLAMEALDMSLGDKIEERHDLLENEPFPAKDIWKVGFEVAKGLKYLHHTAYILHGDIKSWNVLVSHDFNVVKLCDFGNALPLTESLEIDMSKGNFSYVGTECWNPPEIILEDGPVTNAADIWTYGLTLWEMISLSAPHVEDLDESESFNDSVTDTDLTNNQLDDSKLNMDESVIFLKEIMPRACNKYGTRPALPAIHLDKEYEKILEIFFICTTANYKLRPSAKALVNYFEKCVSTNKK</sequence>
<evidence type="ECO:0000256" key="3">
    <source>
        <dbReference type="ARBA" id="ARBA00022777"/>
    </source>
</evidence>
<dbReference type="FunCoup" id="E2AD67">
    <property type="interactions" value="115"/>
</dbReference>
<evidence type="ECO:0000259" key="5">
    <source>
        <dbReference type="PROSITE" id="PS50011"/>
    </source>
</evidence>
<keyword evidence="1" id="KW-0808">Transferase</keyword>
<keyword evidence="7" id="KW-1185">Reference proteome</keyword>
<dbReference type="SUPFAM" id="SSF56112">
    <property type="entry name" value="Protein kinase-like (PK-like)"/>
    <property type="match status" value="1"/>
</dbReference>
<dbReference type="GO" id="GO:0005524">
    <property type="term" value="F:ATP binding"/>
    <property type="evidence" value="ECO:0007669"/>
    <property type="project" value="UniProtKB-KW"/>
</dbReference>
<evidence type="ECO:0000256" key="2">
    <source>
        <dbReference type="ARBA" id="ARBA00022741"/>
    </source>
</evidence>
<gene>
    <name evidence="6" type="ORF">EAG_00746</name>
</gene>
<name>E2AD67_CAMFO</name>
<dbReference type="AlphaFoldDB" id="E2AD67"/>
<dbReference type="SMART" id="SM00220">
    <property type="entry name" value="S_TKc"/>
    <property type="match status" value="1"/>
</dbReference>
<dbReference type="PROSITE" id="PS50011">
    <property type="entry name" value="PROTEIN_KINASE_DOM"/>
    <property type="match status" value="1"/>
</dbReference>
<dbReference type="InterPro" id="IPR011009">
    <property type="entry name" value="Kinase-like_dom_sf"/>
</dbReference>
<dbReference type="PANTHER" id="PTHR43289:SF14">
    <property type="entry name" value="LYMPHOKINE-ACTIVATED KILLER T-CELL-ORIGINATED PROTEIN KINASE"/>
    <property type="match status" value="1"/>
</dbReference>
<dbReference type="KEGG" id="cfo:105251070"/>
<dbReference type="OrthoDB" id="4062651at2759"/>
<dbReference type="Gene3D" id="3.30.200.20">
    <property type="entry name" value="Phosphorylase Kinase, domain 1"/>
    <property type="match status" value="1"/>
</dbReference>
<dbReference type="STRING" id="104421.E2AD67"/>
<dbReference type="InterPro" id="IPR008271">
    <property type="entry name" value="Ser/Thr_kinase_AS"/>
</dbReference>
<proteinExistence type="predicted"/>
<dbReference type="OMA" id="MIMDIAH"/>
<evidence type="ECO:0000313" key="7">
    <source>
        <dbReference type="Proteomes" id="UP000000311"/>
    </source>
</evidence>
<dbReference type="Gene3D" id="1.10.510.10">
    <property type="entry name" value="Transferase(Phosphotransferase) domain 1"/>
    <property type="match status" value="1"/>
</dbReference>
<evidence type="ECO:0000256" key="4">
    <source>
        <dbReference type="ARBA" id="ARBA00022840"/>
    </source>
</evidence>
<dbReference type="PANTHER" id="PTHR43289">
    <property type="entry name" value="MITOGEN-ACTIVATED PROTEIN KINASE KINASE KINASE 20-RELATED"/>
    <property type="match status" value="1"/>
</dbReference>
<dbReference type="Pfam" id="PF00069">
    <property type="entry name" value="Pkinase"/>
    <property type="match status" value="1"/>
</dbReference>
<evidence type="ECO:0000256" key="1">
    <source>
        <dbReference type="ARBA" id="ARBA00022679"/>
    </source>
</evidence>
<dbReference type="Proteomes" id="UP000000311">
    <property type="component" value="Unassembled WGS sequence"/>
</dbReference>
<evidence type="ECO:0000313" key="6">
    <source>
        <dbReference type="EMBL" id="EFN68615.1"/>
    </source>
</evidence>
<dbReference type="EMBL" id="GL438684">
    <property type="protein sequence ID" value="EFN68615.1"/>
    <property type="molecule type" value="Genomic_DNA"/>
</dbReference>
<dbReference type="GO" id="GO:0004674">
    <property type="term" value="F:protein serine/threonine kinase activity"/>
    <property type="evidence" value="ECO:0007669"/>
    <property type="project" value="TreeGrafter"/>
</dbReference>
<feature type="domain" description="Protein kinase" evidence="5">
    <location>
        <begin position="28"/>
        <end position="339"/>
    </location>
</feature>
<keyword evidence="3 6" id="KW-0418">Kinase</keyword>
<dbReference type="InterPro" id="IPR000719">
    <property type="entry name" value="Prot_kinase_dom"/>
</dbReference>
<organism evidence="7">
    <name type="scientific">Camponotus floridanus</name>
    <name type="common">Florida carpenter ant</name>
    <dbReference type="NCBI Taxonomy" id="104421"/>
    <lineage>
        <taxon>Eukaryota</taxon>
        <taxon>Metazoa</taxon>
        <taxon>Ecdysozoa</taxon>
        <taxon>Arthropoda</taxon>
        <taxon>Hexapoda</taxon>
        <taxon>Insecta</taxon>
        <taxon>Pterygota</taxon>
        <taxon>Neoptera</taxon>
        <taxon>Endopterygota</taxon>
        <taxon>Hymenoptera</taxon>
        <taxon>Apocrita</taxon>
        <taxon>Aculeata</taxon>
        <taxon>Formicoidea</taxon>
        <taxon>Formicidae</taxon>
        <taxon>Formicinae</taxon>
        <taxon>Camponotus</taxon>
    </lineage>
</organism>
<keyword evidence="4" id="KW-0067">ATP-binding</keyword>
<keyword evidence="2" id="KW-0547">Nucleotide-binding</keyword>
<reference evidence="6 7" key="1">
    <citation type="journal article" date="2010" name="Science">
        <title>Genomic comparison of the ants Camponotus floridanus and Harpegnathos saltator.</title>
        <authorList>
            <person name="Bonasio R."/>
            <person name="Zhang G."/>
            <person name="Ye C."/>
            <person name="Mutti N.S."/>
            <person name="Fang X."/>
            <person name="Qin N."/>
            <person name="Donahue G."/>
            <person name="Yang P."/>
            <person name="Li Q."/>
            <person name="Li C."/>
            <person name="Zhang P."/>
            <person name="Huang Z."/>
            <person name="Berger S.L."/>
            <person name="Reinberg D."/>
            <person name="Wang J."/>
            <person name="Liebig J."/>
        </authorList>
    </citation>
    <scope>NUCLEOTIDE SEQUENCE [LARGE SCALE GENOMIC DNA]</scope>
    <source>
        <strain evidence="7">C129</strain>
    </source>
</reference>
<protein>
    <submittedName>
        <fullName evidence="6">Lymphokine-activated killer T-cell-originated protein kinase</fullName>
    </submittedName>
</protein>
<dbReference type="PROSITE" id="PS00108">
    <property type="entry name" value="PROTEIN_KINASE_ST"/>
    <property type="match status" value="1"/>
</dbReference>